<protein>
    <submittedName>
        <fullName evidence="2">Outer membrane beta-barrel protein</fullName>
    </submittedName>
</protein>
<proteinExistence type="predicted"/>
<dbReference type="Pfam" id="PF14905">
    <property type="entry name" value="OMP_b-brl_3"/>
    <property type="match status" value="1"/>
</dbReference>
<sequence length="897" mass="100362">MSLLYLLLTATLHAQKRPTGTLKGTVVDSLLRQPVEAATVSVFEVADSSLVGYALTNRRGEFLIKDVPLDADCEMLISFSDMHPYIRRFSVPADKKELNLGLIRLRSGYKQLEEVMVVGQRPPMLLKKDTLEFNAGSFKTAPDALLEDLLKQLPGVELDKDGNILVNGKKVNKITIDGKDFFGNDPLVALKNLPRNIIDKIQVADDKTKQNQFNKLTTGNEDKVINLTLKKDQKQGVFGRLMGALGSEERYEAGASLNFFDDKRQANFIANANNTNRSFGGGNFSISNAQSSFGGGSSGRTESKAAGLNFSNVFNPRLTMTGSYFYNSGAVSNTTRLQRENILPDTSFLYRSATSNGSNNRSQRVHTNMDFRPDSLTSMYLNAFYNNTSGTSASSNQASSLSMKGDTINTSANDVFSQTRNNGVGADLFMGRRLRKEGRGISLSLNMNYDKQNLEDRNIGKNEYFKTDGPNTADSINQRGIGNNLNQSIGISFSYSEPVSKALTLLFRYNYRSSNNRSDKVTNRYNALTGEYDIRDSLYSTAFRNNTETHNPDLNIVYSGKGKIRSNAGLGVQWLTQENFTVGKADLAQQYMSIFPSASFAYQLSRTSELGINYNGSNQQPSLQQLQPVPDNSNPLYVQLGNADLRPSFFHNVNISFRKASAQNYWYGSGSFSTTSNMIVNETYFDSVGRQVSRPLNVNGNYNMSANATYSKTWKISDWSLRWNATLAGNFSQNIVFTNKVRNNSKTYGLSSRTGMSVTYKELFTMMPAYNIQFSDTRYSIQDAADAQTINHQLTVDVFTNWPKRLIVENNIQYSYNSRIAPGFRKGVTMWNAAVNYQLFKKKQGILRFAVYDVLKQSTNVSRTVTQTYIQDMQTEVLQRYCLLSFIYNLRKFGSGL</sequence>
<dbReference type="SUPFAM" id="SSF56935">
    <property type="entry name" value="Porins"/>
    <property type="match status" value="1"/>
</dbReference>
<dbReference type="InterPro" id="IPR041700">
    <property type="entry name" value="OMP_b-brl_3"/>
</dbReference>
<evidence type="ECO:0000313" key="2">
    <source>
        <dbReference type="EMBL" id="WEK36697.1"/>
    </source>
</evidence>
<dbReference type="SUPFAM" id="SSF49464">
    <property type="entry name" value="Carboxypeptidase regulatory domain-like"/>
    <property type="match status" value="1"/>
</dbReference>
<name>A0AAJ6BHW7_9BACT</name>
<dbReference type="InterPro" id="IPR008969">
    <property type="entry name" value="CarboxyPept-like_regulatory"/>
</dbReference>
<dbReference type="EMBL" id="CP119311">
    <property type="protein sequence ID" value="WEK36697.1"/>
    <property type="molecule type" value="Genomic_DNA"/>
</dbReference>
<dbReference type="AlphaFoldDB" id="A0AAJ6BHW7"/>
<organism evidence="2 3">
    <name type="scientific">Candidatus Pseudobacter hemicellulosilyticus</name>
    <dbReference type="NCBI Taxonomy" id="3121375"/>
    <lineage>
        <taxon>Bacteria</taxon>
        <taxon>Pseudomonadati</taxon>
        <taxon>Bacteroidota</taxon>
        <taxon>Chitinophagia</taxon>
        <taxon>Chitinophagales</taxon>
        <taxon>Chitinophagaceae</taxon>
        <taxon>Pseudobacter</taxon>
    </lineage>
</organism>
<reference evidence="2" key="1">
    <citation type="submission" date="2023-03" db="EMBL/GenBank/DDBJ databases">
        <title>Andean soil-derived lignocellulolytic bacterial consortium as a source of novel taxa and putative plastic-active enzymes.</title>
        <authorList>
            <person name="Diaz-Garcia L."/>
            <person name="Chuvochina M."/>
            <person name="Feuerriegel G."/>
            <person name="Bunk B."/>
            <person name="Sproer C."/>
            <person name="Streit W.R."/>
            <person name="Rodriguez L.M."/>
            <person name="Overmann J."/>
            <person name="Jimenez D.J."/>
        </authorList>
    </citation>
    <scope>NUCLEOTIDE SEQUENCE</scope>
    <source>
        <strain evidence="2">MAG 7</strain>
    </source>
</reference>
<feature type="domain" description="Outer membrane protein beta-barrel" evidence="1">
    <location>
        <begin position="440"/>
        <end position="888"/>
    </location>
</feature>
<evidence type="ECO:0000259" key="1">
    <source>
        <dbReference type="Pfam" id="PF14905"/>
    </source>
</evidence>
<dbReference type="Proteomes" id="UP001220610">
    <property type="component" value="Chromosome"/>
</dbReference>
<evidence type="ECO:0000313" key="3">
    <source>
        <dbReference type="Proteomes" id="UP001220610"/>
    </source>
</evidence>
<accession>A0AAJ6BHW7</accession>
<gene>
    <name evidence="2" type="ORF">P0Y53_04210</name>
</gene>